<proteinExistence type="predicted"/>
<dbReference type="InterPro" id="IPR050624">
    <property type="entry name" value="HTH-type_Tx_Regulator"/>
</dbReference>
<gene>
    <name evidence="4" type="ORF">SAMN05444401_1483</name>
</gene>
<dbReference type="PANTHER" id="PTHR43479">
    <property type="entry name" value="ACREF/ENVCD OPERON REPRESSOR-RELATED"/>
    <property type="match status" value="1"/>
</dbReference>
<dbReference type="PRINTS" id="PR00455">
    <property type="entry name" value="HTHTETR"/>
</dbReference>
<keyword evidence="1 2" id="KW-0238">DNA-binding</keyword>
<accession>A0A1M6DI82</accession>
<dbReference type="RefSeq" id="WP_073005049.1">
    <property type="nucleotide sequence ID" value="NZ_FQZO01000001.1"/>
</dbReference>
<evidence type="ECO:0000313" key="5">
    <source>
        <dbReference type="Proteomes" id="UP000184080"/>
    </source>
</evidence>
<dbReference type="PANTHER" id="PTHR43479:SF11">
    <property type="entry name" value="ACREF_ENVCD OPERON REPRESSOR-RELATED"/>
    <property type="match status" value="1"/>
</dbReference>
<sequence length="196" mass="22693">MKELTSRQKQAIETKLRISEAAMKLLKNTSYDSIKITDICKEANVSVGAFYHYFKSKDMMIKYSYNSIDSLIIEDYKKKSFDSYIDAIIGLNNSEATLVQSLGYNFISNSYIQILMDESQYTISPNRLVHLKLIELLKLALNEKEIIDTDVYELSEFINRTARGNIFDWCLKRGTTNLVDVWTSDIEKIMSSYKNI</sequence>
<dbReference type="Gene3D" id="1.10.357.10">
    <property type="entry name" value="Tetracycline Repressor, domain 2"/>
    <property type="match status" value="1"/>
</dbReference>
<reference evidence="4 5" key="1">
    <citation type="submission" date="2016-11" db="EMBL/GenBank/DDBJ databases">
        <authorList>
            <person name="Jaros S."/>
            <person name="Januszkiewicz K."/>
            <person name="Wedrychowicz H."/>
        </authorList>
    </citation>
    <scope>NUCLEOTIDE SEQUENCE [LARGE SCALE GENOMIC DNA]</scope>
    <source>
        <strain evidence="4 5">DSM 21864</strain>
    </source>
</reference>
<dbReference type="AlphaFoldDB" id="A0A1M6DI82"/>
<evidence type="ECO:0000259" key="3">
    <source>
        <dbReference type="PROSITE" id="PS50977"/>
    </source>
</evidence>
<evidence type="ECO:0000256" key="2">
    <source>
        <dbReference type="PROSITE-ProRule" id="PRU00335"/>
    </source>
</evidence>
<dbReference type="SUPFAM" id="SSF46689">
    <property type="entry name" value="Homeodomain-like"/>
    <property type="match status" value="1"/>
</dbReference>
<feature type="DNA-binding region" description="H-T-H motif" evidence="2">
    <location>
        <begin position="35"/>
        <end position="54"/>
    </location>
</feature>
<dbReference type="GO" id="GO:0003677">
    <property type="term" value="F:DNA binding"/>
    <property type="evidence" value="ECO:0007669"/>
    <property type="project" value="UniProtKB-UniRule"/>
</dbReference>
<name>A0A1M6DI82_9CLOT</name>
<dbReference type="Proteomes" id="UP000184080">
    <property type="component" value="Unassembled WGS sequence"/>
</dbReference>
<evidence type="ECO:0000256" key="1">
    <source>
        <dbReference type="ARBA" id="ARBA00023125"/>
    </source>
</evidence>
<dbReference type="InterPro" id="IPR009057">
    <property type="entry name" value="Homeodomain-like_sf"/>
</dbReference>
<dbReference type="OrthoDB" id="494991at2"/>
<evidence type="ECO:0000313" key="4">
    <source>
        <dbReference type="EMBL" id="SHI72966.1"/>
    </source>
</evidence>
<dbReference type="PROSITE" id="PS50977">
    <property type="entry name" value="HTH_TETR_2"/>
    <property type="match status" value="1"/>
</dbReference>
<organism evidence="4 5">
    <name type="scientific">Clostridium amylolyticum</name>
    <dbReference type="NCBI Taxonomy" id="1121298"/>
    <lineage>
        <taxon>Bacteria</taxon>
        <taxon>Bacillati</taxon>
        <taxon>Bacillota</taxon>
        <taxon>Clostridia</taxon>
        <taxon>Eubacteriales</taxon>
        <taxon>Clostridiaceae</taxon>
        <taxon>Clostridium</taxon>
    </lineage>
</organism>
<dbReference type="STRING" id="1121298.SAMN05444401_1483"/>
<protein>
    <submittedName>
        <fullName evidence="4">Transcriptional regulator, TetR family</fullName>
    </submittedName>
</protein>
<feature type="domain" description="HTH tetR-type" evidence="3">
    <location>
        <begin position="12"/>
        <end position="72"/>
    </location>
</feature>
<dbReference type="EMBL" id="FQZO01000001">
    <property type="protein sequence ID" value="SHI72966.1"/>
    <property type="molecule type" value="Genomic_DNA"/>
</dbReference>
<dbReference type="Pfam" id="PF00440">
    <property type="entry name" value="TetR_N"/>
    <property type="match status" value="1"/>
</dbReference>
<dbReference type="InterPro" id="IPR001647">
    <property type="entry name" value="HTH_TetR"/>
</dbReference>
<keyword evidence="5" id="KW-1185">Reference proteome</keyword>